<organism evidence="2 3">
    <name type="scientific">candidate division TA06 bacterium</name>
    <dbReference type="NCBI Taxonomy" id="2250710"/>
    <lineage>
        <taxon>Bacteria</taxon>
        <taxon>Bacteria division TA06</taxon>
    </lineage>
</organism>
<dbReference type="AlphaFoldDB" id="A0A660SRA2"/>
<evidence type="ECO:0000259" key="1">
    <source>
        <dbReference type="Pfam" id="PF21347"/>
    </source>
</evidence>
<gene>
    <name evidence="2" type="ORF">DRP43_00270</name>
</gene>
<proteinExistence type="predicted"/>
<name>A0A660SRA2_UNCT6</name>
<evidence type="ECO:0000313" key="3">
    <source>
        <dbReference type="Proteomes" id="UP000271125"/>
    </source>
</evidence>
<protein>
    <recommendedName>
        <fullName evidence="1">DUF3108 domain-containing protein</fullName>
    </recommendedName>
</protein>
<dbReference type="Proteomes" id="UP000271125">
    <property type="component" value="Unassembled WGS sequence"/>
</dbReference>
<sequence length="196" mass="23324">MKKILILLIIVLFVVNCTNNPKDKYPSEGDLFPLKKGYYWHYMSYNESSGLTRYHATEIYDTLTVQDTIHLYRSRLGDANSDFTNITWTGTQYVAKGDSFLYYYSISDSARKWKDMPLFIEIDDIWISDWDLQEFIVEDKDSIEVPAGTFFAYKIKVYIYYLNHNLYYYRWVAEDVGIVKEEYPTWISVLLDYKSN</sequence>
<dbReference type="Gene3D" id="2.40.360.20">
    <property type="match status" value="1"/>
</dbReference>
<comment type="caution">
    <text evidence="2">The sequence shown here is derived from an EMBL/GenBank/DDBJ whole genome shotgun (WGS) entry which is preliminary data.</text>
</comment>
<dbReference type="EMBL" id="QNBD01000007">
    <property type="protein sequence ID" value="RKX72606.1"/>
    <property type="molecule type" value="Genomic_DNA"/>
</dbReference>
<reference evidence="2 3" key="1">
    <citation type="submission" date="2018-06" db="EMBL/GenBank/DDBJ databases">
        <title>Extensive metabolic versatility and redundancy in microbially diverse, dynamic hydrothermal sediments.</title>
        <authorList>
            <person name="Dombrowski N."/>
            <person name="Teske A."/>
            <person name="Baker B.J."/>
        </authorList>
    </citation>
    <scope>NUCLEOTIDE SEQUENCE [LARGE SCALE GENOMIC DNA]</scope>
    <source>
        <strain evidence="2">B10_G13</strain>
    </source>
</reference>
<feature type="domain" description="DUF3108" evidence="1">
    <location>
        <begin position="137"/>
        <end position="182"/>
    </location>
</feature>
<dbReference type="InterPro" id="IPR049279">
    <property type="entry name" value="DUF3108-like"/>
</dbReference>
<accession>A0A660SRA2</accession>
<evidence type="ECO:0000313" key="2">
    <source>
        <dbReference type="EMBL" id="RKX72606.1"/>
    </source>
</evidence>
<dbReference type="Pfam" id="PF21347">
    <property type="entry name" value="DUF3108_like"/>
    <property type="match status" value="1"/>
</dbReference>